<evidence type="ECO:0000313" key="2">
    <source>
        <dbReference type="EMBL" id="KAK7455146.1"/>
    </source>
</evidence>
<dbReference type="Proteomes" id="UP001498398">
    <property type="component" value="Unassembled WGS sequence"/>
</dbReference>
<accession>A0ABR1JFA2</accession>
<comment type="caution">
    <text evidence="2">The sequence shown here is derived from an EMBL/GenBank/DDBJ whole genome shotgun (WGS) entry which is preliminary data.</text>
</comment>
<evidence type="ECO:0000256" key="1">
    <source>
        <dbReference type="SAM" id="MobiDB-lite"/>
    </source>
</evidence>
<dbReference type="Gene3D" id="1.10.287.1490">
    <property type="match status" value="1"/>
</dbReference>
<feature type="compositionally biased region" description="Low complexity" evidence="1">
    <location>
        <begin position="126"/>
        <end position="141"/>
    </location>
</feature>
<proteinExistence type="predicted"/>
<name>A0ABR1JFA2_9AGAR</name>
<feature type="region of interest" description="Disordered" evidence="1">
    <location>
        <begin position="125"/>
        <end position="145"/>
    </location>
</feature>
<organism evidence="2 3">
    <name type="scientific">Marasmiellus scandens</name>
    <dbReference type="NCBI Taxonomy" id="2682957"/>
    <lineage>
        <taxon>Eukaryota</taxon>
        <taxon>Fungi</taxon>
        <taxon>Dikarya</taxon>
        <taxon>Basidiomycota</taxon>
        <taxon>Agaricomycotina</taxon>
        <taxon>Agaricomycetes</taxon>
        <taxon>Agaricomycetidae</taxon>
        <taxon>Agaricales</taxon>
        <taxon>Marasmiineae</taxon>
        <taxon>Omphalotaceae</taxon>
        <taxon>Marasmiellus</taxon>
    </lineage>
</organism>
<dbReference type="EMBL" id="JBANRG010000023">
    <property type="protein sequence ID" value="KAK7455146.1"/>
    <property type="molecule type" value="Genomic_DNA"/>
</dbReference>
<gene>
    <name evidence="2" type="ORF">VKT23_011017</name>
</gene>
<evidence type="ECO:0000313" key="3">
    <source>
        <dbReference type="Proteomes" id="UP001498398"/>
    </source>
</evidence>
<reference evidence="2 3" key="1">
    <citation type="submission" date="2024-01" db="EMBL/GenBank/DDBJ databases">
        <title>A draft genome for the cacao thread blight pathogen Marasmiellus scandens.</title>
        <authorList>
            <person name="Baruah I.K."/>
            <person name="Leung J."/>
            <person name="Bukari Y."/>
            <person name="Amoako-Attah I."/>
            <person name="Meinhardt L.W."/>
            <person name="Bailey B.A."/>
            <person name="Cohen S.P."/>
        </authorList>
    </citation>
    <scope>NUCLEOTIDE SEQUENCE [LARGE SCALE GENOMIC DNA]</scope>
    <source>
        <strain evidence="2 3">GH-19</strain>
    </source>
</reference>
<protein>
    <submittedName>
        <fullName evidence="2">Uncharacterized protein</fullName>
    </submittedName>
</protein>
<sequence length="245" mass="26953">MGNSKSTMKKAEALANKLSTQNAELSTQVSSLKDTVSQLAATVEQIQARLDRMEKNSAQAPTITPTTVDTSHIEAKLDRMETMEAQMSAMNNSISSLKASVPSDMKAKLEKLEKLDQMEAKITQLSDAPAPQAPSSPSASPNGQAITMDPEILKTIKKIQEIDMARLHNYHRSHKIQWPPSLVVPAELKDGLPKTERDVINLSPDQINALATALGLPDLPEDESERGSTDRHLQVLYYIGVYYHH</sequence>
<keyword evidence="3" id="KW-1185">Reference proteome</keyword>